<dbReference type="Proteomes" id="UP000324222">
    <property type="component" value="Unassembled WGS sequence"/>
</dbReference>
<sequence length="66" mass="7466">MVTDCDEDLGGFFEILDLVSHQDPYFVPQVLHNALIKNMMTHTGINSTQWIIQQTHLLLNGIQAAK</sequence>
<comment type="caution">
    <text evidence="1">The sequence shown here is derived from an EMBL/GenBank/DDBJ whole genome shotgun (WGS) entry which is preliminary data.</text>
</comment>
<keyword evidence="2" id="KW-1185">Reference proteome</keyword>
<proteinExistence type="predicted"/>
<protein>
    <submittedName>
        <fullName evidence="1">Uncharacterized protein</fullName>
    </submittedName>
</protein>
<organism evidence="1 2">
    <name type="scientific">Portunus trituberculatus</name>
    <name type="common">Swimming crab</name>
    <name type="synonym">Neptunus trituberculatus</name>
    <dbReference type="NCBI Taxonomy" id="210409"/>
    <lineage>
        <taxon>Eukaryota</taxon>
        <taxon>Metazoa</taxon>
        <taxon>Ecdysozoa</taxon>
        <taxon>Arthropoda</taxon>
        <taxon>Crustacea</taxon>
        <taxon>Multicrustacea</taxon>
        <taxon>Malacostraca</taxon>
        <taxon>Eumalacostraca</taxon>
        <taxon>Eucarida</taxon>
        <taxon>Decapoda</taxon>
        <taxon>Pleocyemata</taxon>
        <taxon>Brachyura</taxon>
        <taxon>Eubrachyura</taxon>
        <taxon>Portunoidea</taxon>
        <taxon>Portunidae</taxon>
        <taxon>Portuninae</taxon>
        <taxon>Portunus</taxon>
    </lineage>
</organism>
<evidence type="ECO:0000313" key="1">
    <source>
        <dbReference type="EMBL" id="MPC42339.1"/>
    </source>
</evidence>
<dbReference type="AlphaFoldDB" id="A0A5B7FAP6"/>
<reference evidence="1 2" key="1">
    <citation type="submission" date="2019-05" db="EMBL/GenBank/DDBJ databases">
        <title>Another draft genome of Portunus trituberculatus and its Hox gene families provides insights of decapod evolution.</title>
        <authorList>
            <person name="Jeong J.-H."/>
            <person name="Song I."/>
            <person name="Kim S."/>
            <person name="Choi T."/>
            <person name="Kim D."/>
            <person name="Ryu S."/>
            <person name="Kim W."/>
        </authorList>
    </citation>
    <scope>NUCLEOTIDE SEQUENCE [LARGE SCALE GENOMIC DNA]</scope>
    <source>
        <tissue evidence="1">Muscle</tissue>
    </source>
</reference>
<dbReference type="EMBL" id="VSRR010005397">
    <property type="protein sequence ID" value="MPC42339.1"/>
    <property type="molecule type" value="Genomic_DNA"/>
</dbReference>
<gene>
    <name evidence="1" type="ORF">E2C01_035959</name>
</gene>
<name>A0A5B7FAP6_PORTR</name>
<evidence type="ECO:0000313" key="2">
    <source>
        <dbReference type="Proteomes" id="UP000324222"/>
    </source>
</evidence>
<accession>A0A5B7FAP6</accession>